<comment type="caution">
    <text evidence="3">The sequence shown here is derived from an EMBL/GenBank/DDBJ whole genome shotgun (WGS) entry which is preliminary data.</text>
</comment>
<evidence type="ECO:0000256" key="1">
    <source>
        <dbReference type="SAM" id="SignalP"/>
    </source>
</evidence>
<dbReference type="Proteomes" id="UP000596742">
    <property type="component" value="Unassembled WGS sequence"/>
</dbReference>
<evidence type="ECO:0000259" key="2">
    <source>
        <dbReference type="Pfam" id="PF24784"/>
    </source>
</evidence>
<dbReference type="InterPro" id="IPR057626">
    <property type="entry name" value="S-S_Temptin"/>
</dbReference>
<organism evidence="3 4">
    <name type="scientific">Mytilus galloprovincialis</name>
    <name type="common">Mediterranean mussel</name>
    <dbReference type="NCBI Taxonomy" id="29158"/>
    <lineage>
        <taxon>Eukaryota</taxon>
        <taxon>Metazoa</taxon>
        <taxon>Spiralia</taxon>
        <taxon>Lophotrochozoa</taxon>
        <taxon>Mollusca</taxon>
        <taxon>Bivalvia</taxon>
        <taxon>Autobranchia</taxon>
        <taxon>Pteriomorphia</taxon>
        <taxon>Mytilida</taxon>
        <taxon>Mytiloidea</taxon>
        <taxon>Mytilidae</taxon>
        <taxon>Mytilinae</taxon>
        <taxon>Mytilus</taxon>
    </lineage>
</organism>
<dbReference type="InterPro" id="IPR055313">
    <property type="entry name" value="Temptin-like"/>
</dbReference>
<feature type="domain" description="Temptin Cys/Cys disulfide" evidence="2">
    <location>
        <begin position="17"/>
        <end position="112"/>
    </location>
</feature>
<accession>A0A8B6EH38</accession>
<dbReference type="Pfam" id="PF24784">
    <property type="entry name" value="Temptin_C"/>
    <property type="match status" value="1"/>
</dbReference>
<reference evidence="3" key="1">
    <citation type="submission" date="2018-11" db="EMBL/GenBank/DDBJ databases">
        <authorList>
            <person name="Alioto T."/>
            <person name="Alioto T."/>
        </authorList>
    </citation>
    <scope>NUCLEOTIDE SEQUENCE</scope>
</reference>
<name>A0A8B6EH38_MYTGA</name>
<evidence type="ECO:0000313" key="3">
    <source>
        <dbReference type="EMBL" id="VDI33511.1"/>
    </source>
</evidence>
<gene>
    <name evidence="3" type="ORF">MGAL_10B001861</name>
</gene>
<keyword evidence="4" id="KW-1185">Reference proteome</keyword>
<feature type="chain" id="PRO_5032711436" description="Temptin Cys/Cys disulfide domain-containing protein" evidence="1">
    <location>
        <begin position="18"/>
        <end position="149"/>
    </location>
</feature>
<keyword evidence="1" id="KW-0732">Signal</keyword>
<dbReference type="OrthoDB" id="129121at2759"/>
<dbReference type="AlphaFoldDB" id="A0A8B6EH38"/>
<proteinExistence type="predicted"/>
<dbReference type="PANTHER" id="PTHR34737">
    <property type="entry name" value="EF-HAND DOMAIN-CONTAINING PROTEIN"/>
    <property type="match status" value="1"/>
</dbReference>
<protein>
    <recommendedName>
        <fullName evidence="2">Temptin Cys/Cys disulfide domain-containing protein</fullName>
    </recommendedName>
</protein>
<evidence type="ECO:0000313" key="4">
    <source>
        <dbReference type="Proteomes" id="UP000596742"/>
    </source>
</evidence>
<dbReference type="EMBL" id="UYJE01005055">
    <property type="protein sequence ID" value="VDI33511.1"/>
    <property type="molecule type" value="Genomic_DNA"/>
</dbReference>
<dbReference type="PANTHER" id="PTHR34737:SF2">
    <property type="entry name" value="EF-HAND DOMAIN-CONTAINING PROTEIN"/>
    <property type="match status" value="1"/>
</dbReference>
<feature type="signal peptide" evidence="1">
    <location>
        <begin position="1"/>
        <end position="17"/>
    </location>
</feature>
<sequence length="149" mass="16774">MIKVCAVLLTIITLVLSRPDFRDKIPSGYRVPNPCRIPATWNPVGHYNPEHFTSIKNPFGLDFRDNDFKWNATLCKKDSDRDGMTNGDELGDPDCKWRPGQQTYNPVGHPGICEPIGDPSCLYQRFKCDCMENCDGLYGDITYPGSIGK</sequence>